<gene>
    <name evidence="1" type="ORF">CEXT_745801</name>
</gene>
<evidence type="ECO:0000313" key="2">
    <source>
        <dbReference type="Proteomes" id="UP001054945"/>
    </source>
</evidence>
<comment type="caution">
    <text evidence="1">The sequence shown here is derived from an EMBL/GenBank/DDBJ whole genome shotgun (WGS) entry which is preliminary data.</text>
</comment>
<accession>A0AAV4THQ9</accession>
<name>A0AAV4THQ9_CAEEX</name>
<dbReference type="AlphaFoldDB" id="A0AAV4THQ9"/>
<evidence type="ECO:0000313" key="1">
    <source>
        <dbReference type="EMBL" id="GIY46153.1"/>
    </source>
</evidence>
<sequence>MGIQCIGKRSPMLLLRVTTVKDNQMGNDANQTILHEYPSVAFHLKIYNHVLVTLQYFRTSGSNHSCLYNCSYEAEG</sequence>
<reference evidence="1 2" key="1">
    <citation type="submission" date="2021-06" db="EMBL/GenBank/DDBJ databases">
        <title>Caerostris extrusa draft genome.</title>
        <authorList>
            <person name="Kono N."/>
            <person name="Arakawa K."/>
        </authorList>
    </citation>
    <scope>NUCLEOTIDE SEQUENCE [LARGE SCALE GENOMIC DNA]</scope>
</reference>
<dbReference type="EMBL" id="BPLR01011376">
    <property type="protein sequence ID" value="GIY46153.1"/>
    <property type="molecule type" value="Genomic_DNA"/>
</dbReference>
<protein>
    <submittedName>
        <fullName evidence="1">Uncharacterized protein</fullName>
    </submittedName>
</protein>
<dbReference type="Proteomes" id="UP001054945">
    <property type="component" value="Unassembled WGS sequence"/>
</dbReference>
<proteinExistence type="predicted"/>
<keyword evidence="2" id="KW-1185">Reference proteome</keyword>
<organism evidence="1 2">
    <name type="scientific">Caerostris extrusa</name>
    <name type="common">Bark spider</name>
    <name type="synonym">Caerostris bankana</name>
    <dbReference type="NCBI Taxonomy" id="172846"/>
    <lineage>
        <taxon>Eukaryota</taxon>
        <taxon>Metazoa</taxon>
        <taxon>Ecdysozoa</taxon>
        <taxon>Arthropoda</taxon>
        <taxon>Chelicerata</taxon>
        <taxon>Arachnida</taxon>
        <taxon>Araneae</taxon>
        <taxon>Araneomorphae</taxon>
        <taxon>Entelegynae</taxon>
        <taxon>Araneoidea</taxon>
        <taxon>Araneidae</taxon>
        <taxon>Caerostris</taxon>
    </lineage>
</organism>